<proteinExistence type="predicted"/>
<dbReference type="OrthoDB" id="2067573at2"/>
<accession>A0A174L8D6</accession>
<dbReference type="STRING" id="39482.ERS852491_04538"/>
<name>A0A174L8D6_9FIRM</name>
<organism evidence="1 2">
    <name type="scientific">Faecalicatena contorta</name>
    <dbReference type="NCBI Taxonomy" id="39482"/>
    <lineage>
        <taxon>Bacteria</taxon>
        <taxon>Bacillati</taxon>
        <taxon>Bacillota</taxon>
        <taxon>Clostridia</taxon>
        <taxon>Lachnospirales</taxon>
        <taxon>Lachnospiraceae</taxon>
        <taxon>Faecalicatena</taxon>
    </lineage>
</organism>
<dbReference type="Proteomes" id="UP000095544">
    <property type="component" value="Unassembled WGS sequence"/>
</dbReference>
<sequence>MRRTRKEQKRDSQKHFDCLEKFQDRKAQDAFRRPAYQAGKMVQEQGRQIEHKTVPEYLAEKYDIKGEI</sequence>
<dbReference type="EMBL" id="CYZU01000066">
    <property type="protein sequence ID" value="CUP20393.1"/>
    <property type="molecule type" value="Genomic_DNA"/>
</dbReference>
<dbReference type="AlphaFoldDB" id="A0A174L8D6"/>
<dbReference type="RefSeq" id="WP_055155034.1">
    <property type="nucleotide sequence ID" value="NZ_CYZU01000066.1"/>
</dbReference>
<gene>
    <name evidence="1" type="ORF">ERS852491_04538</name>
</gene>
<reference evidence="1 2" key="1">
    <citation type="submission" date="2015-09" db="EMBL/GenBank/DDBJ databases">
        <authorList>
            <consortium name="Pathogen Informatics"/>
        </authorList>
    </citation>
    <scope>NUCLEOTIDE SEQUENCE [LARGE SCALE GENOMIC DNA]</scope>
    <source>
        <strain evidence="1 2">2789STDY5834876</strain>
    </source>
</reference>
<evidence type="ECO:0000313" key="2">
    <source>
        <dbReference type="Proteomes" id="UP000095544"/>
    </source>
</evidence>
<evidence type="ECO:0000313" key="1">
    <source>
        <dbReference type="EMBL" id="CUP20393.1"/>
    </source>
</evidence>
<protein>
    <submittedName>
        <fullName evidence="1">Uncharacterized protein</fullName>
    </submittedName>
</protein>